<dbReference type="SUPFAM" id="SSF52402">
    <property type="entry name" value="Adenine nucleotide alpha hydrolases-like"/>
    <property type="match status" value="1"/>
</dbReference>
<comment type="caution">
    <text evidence="1">The sequence shown here is derived from an EMBL/GenBank/DDBJ whole genome shotgun (WGS) entry which is preliminary data.</text>
</comment>
<protein>
    <recommendedName>
        <fullName evidence="3">UspA domain-containing protein</fullName>
    </recommendedName>
</protein>
<dbReference type="AlphaFoldDB" id="A0A511YU88"/>
<sequence>MSEIVVVLTEDALTETDAAQISGLYTGQEPPRDVVFHVLVPADTEQNILVSLVDHLSLGELREALDAALGREPEPAEARRDAADQLAASLAAFAAAGATADGVVVADDPLPALRAVVADREVSEIVVVTLPHALEDTFHRDWASRAREELQVPVLHLYSGTSQLG</sequence>
<dbReference type="EMBL" id="BJYK01000001">
    <property type="protein sequence ID" value="GEN78762.1"/>
    <property type="molecule type" value="Genomic_DNA"/>
</dbReference>
<dbReference type="OrthoDB" id="3825223at2"/>
<evidence type="ECO:0000313" key="2">
    <source>
        <dbReference type="Proteomes" id="UP000321484"/>
    </source>
</evidence>
<dbReference type="Gene3D" id="3.40.50.620">
    <property type="entry name" value="HUPs"/>
    <property type="match status" value="1"/>
</dbReference>
<name>A0A511YU88_9CELL</name>
<reference evidence="1 2" key="1">
    <citation type="submission" date="2019-07" db="EMBL/GenBank/DDBJ databases">
        <title>Whole genome shotgun sequence of Actinotalea fermentans NBRC 105374.</title>
        <authorList>
            <person name="Hosoyama A."/>
            <person name="Uohara A."/>
            <person name="Ohji S."/>
            <person name="Ichikawa N."/>
        </authorList>
    </citation>
    <scope>NUCLEOTIDE SEQUENCE [LARGE SCALE GENOMIC DNA]</scope>
    <source>
        <strain evidence="1 2">NBRC 105374</strain>
    </source>
</reference>
<evidence type="ECO:0008006" key="3">
    <source>
        <dbReference type="Google" id="ProtNLM"/>
    </source>
</evidence>
<accession>A0A511YU88</accession>
<evidence type="ECO:0000313" key="1">
    <source>
        <dbReference type="EMBL" id="GEN78762.1"/>
    </source>
</evidence>
<dbReference type="Proteomes" id="UP000321484">
    <property type="component" value="Unassembled WGS sequence"/>
</dbReference>
<keyword evidence="2" id="KW-1185">Reference proteome</keyword>
<organism evidence="1 2">
    <name type="scientific">Actinotalea fermentans</name>
    <dbReference type="NCBI Taxonomy" id="43671"/>
    <lineage>
        <taxon>Bacteria</taxon>
        <taxon>Bacillati</taxon>
        <taxon>Actinomycetota</taxon>
        <taxon>Actinomycetes</taxon>
        <taxon>Micrococcales</taxon>
        <taxon>Cellulomonadaceae</taxon>
        <taxon>Actinotalea</taxon>
    </lineage>
</organism>
<dbReference type="RefSeq" id="WP_034244719.1">
    <property type="nucleotide sequence ID" value="NZ_BJYK01000001.1"/>
</dbReference>
<proteinExistence type="predicted"/>
<gene>
    <name evidence="1" type="ORF">AFE02nite_04960</name>
</gene>
<dbReference type="InterPro" id="IPR014729">
    <property type="entry name" value="Rossmann-like_a/b/a_fold"/>
</dbReference>